<dbReference type="Proteomes" id="UP000887574">
    <property type="component" value="Unplaced"/>
</dbReference>
<keyword evidence="2" id="KW-0812">Transmembrane</keyword>
<evidence type="ECO:0000256" key="1">
    <source>
        <dbReference type="ARBA" id="ARBA00004141"/>
    </source>
</evidence>
<dbReference type="PANTHER" id="PTHR17920">
    <property type="entry name" value="TRANSMEMBRANE AND COILED-COIL DOMAIN-CONTAINING PROTEIN 4 TMCO4"/>
    <property type="match status" value="1"/>
</dbReference>
<organism evidence="5 6">
    <name type="scientific">Ditylenchus dipsaci</name>
    <dbReference type="NCBI Taxonomy" id="166011"/>
    <lineage>
        <taxon>Eukaryota</taxon>
        <taxon>Metazoa</taxon>
        <taxon>Ecdysozoa</taxon>
        <taxon>Nematoda</taxon>
        <taxon>Chromadorea</taxon>
        <taxon>Rhabditida</taxon>
        <taxon>Tylenchina</taxon>
        <taxon>Tylenchomorpha</taxon>
        <taxon>Sphaerularioidea</taxon>
        <taxon>Anguinidae</taxon>
        <taxon>Anguininae</taxon>
        <taxon>Ditylenchus</taxon>
    </lineage>
</organism>
<evidence type="ECO:0000256" key="2">
    <source>
        <dbReference type="ARBA" id="ARBA00022692"/>
    </source>
</evidence>
<accession>A0A915DII3</accession>
<dbReference type="WBParaSite" id="jg19828">
    <property type="protein sequence ID" value="jg19828"/>
    <property type="gene ID" value="jg19828"/>
</dbReference>
<sequence>MSKRGAEAIGIVEDVVLLGAPVSASPSQWKQLCSVVGGRVINGYCTTDWLLRFLYRTASVQFTIAGTGPVENKDERKIVNFNVSHIVNGHLEYGKKLTQVLDTVGVKVTPLSKESRHDLEEFIDKKNSKDDALKELGEKVETEDDPLTFTIQKHHEHSLEDPLRVMVAGEKGKTGENIDENTRAIQKLGIN</sequence>
<keyword evidence="5" id="KW-1185">Reference proteome</keyword>
<evidence type="ECO:0000256" key="4">
    <source>
        <dbReference type="ARBA" id="ARBA00023136"/>
    </source>
</evidence>
<name>A0A915DII3_9BILA</name>
<keyword evidence="4" id="KW-0472">Membrane</keyword>
<evidence type="ECO:0000256" key="3">
    <source>
        <dbReference type="ARBA" id="ARBA00022989"/>
    </source>
</evidence>
<proteinExistence type="predicted"/>
<evidence type="ECO:0000313" key="6">
    <source>
        <dbReference type="WBParaSite" id="jg19828"/>
    </source>
</evidence>
<comment type="subcellular location">
    <subcellularLocation>
        <location evidence="1">Membrane</location>
        <topology evidence="1">Multi-pass membrane protein</topology>
    </subcellularLocation>
</comment>
<dbReference type="GO" id="GO:0016020">
    <property type="term" value="C:membrane"/>
    <property type="evidence" value="ECO:0007669"/>
    <property type="project" value="UniProtKB-SubCell"/>
</dbReference>
<dbReference type="InterPro" id="IPR007941">
    <property type="entry name" value="DUF726"/>
</dbReference>
<reference evidence="6" key="1">
    <citation type="submission" date="2022-11" db="UniProtKB">
        <authorList>
            <consortium name="WormBaseParasite"/>
        </authorList>
    </citation>
    <scope>IDENTIFICATION</scope>
</reference>
<keyword evidence="3" id="KW-1133">Transmembrane helix</keyword>
<dbReference type="Pfam" id="PF05277">
    <property type="entry name" value="DUF726"/>
    <property type="match status" value="1"/>
</dbReference>
<dbReference type="AlphaFoldDB" id="A0A915DII3"/>
<dbReference type="PANTHER" id="PTHR17920:SF3">
    <property type="entry name" value="TRANSMEMBRANE AND COILED-COIL DOMAIN-CONTAINING PROTEIN 4"/>
    <property type="match status" value="1"/>
</dbReference>
<evidence type="ECO:0000313" key="5">
    <source>
        <dbReference type="Proteomes" id="UP000887574"/>
    </source>
</evidence>
<protein>
    <submittedName>
        <fullName evidence="6">Uncharacterized protein</fullName>
    </submittedName>
</protein>